<sequence>MASRWLVYTVSTGGYDVEPASELRLSDADMAGVDFIRFVDEQSLSKLAGRPSRWRSVSLNSSSSPADRDAPQRLSRDLKIRPHRFPAVWRYDGSLYVDSNVRIHQRVWPLLYKLVLNSTDLAAYDFGRDLAGEAAWVRRYLLSRTVRFRSAEARAWLNHSLEQQVARYRRHGDHLWNRTMYGKVLLRRHNACMRTFGDLWWQEYTNGVPRDQLSLRYCTREANRRCGLRFTSLGWNGRHGPRFYRYFQVHFSPNQKGRLAGFR</sequence>
<feature type="domain" description="TOD1/MUCI70 glycosyltransferase-like" evidence="1">
    <location>
        <begin position="25"/>
        <end position="221"/>
    </location>
</feature>
<evidence type="ECO:0000259" key="1">
    <source>
        <dbReference type="Pfam" id="PF04765"/>
    </source>
</evidence>
<dbReference type="Proteomes" id="UP001515480">
    <property type="component" value="Unassembled WGS sequence"/>
</dbReference>
<dbReference type="EMBL" id="JBGBPQ010000025">
    <property type="protein sequence ID" value="KAL1499395.1"/>
    <property type="molecule type" value="Genomic_DNA"/>
</dbReference>
<proteinExistence type="predicted"/>
<protein>
    <recommendedName>
        <fullName evidence="1">TOD1/MUCI70 glycosyltransferase-like domain-containing protein</fullName>
    </recommendedName>
</protein>
<dbReference type="Pfam" id="PF04765">
    <property type="entry name" value="TOD1_MUCI70"/>
    <property type="match status" value="1"/>
</dbReference>
<reference evidence="2 3" key="1">
    <citation type="journal article" date="2024" name="Science">
        <title>Giant polyketide synthase enzymes in the biosynthesis of giant marine polyether toxins.</title>
        <authorList>
            <person name="Fallon T.R."/>
            <person name="Shende V.V."/>
            <person name="Wierzbicki I.H."/>
            <person name="Pendleton A.L."/>
            <person name="Watervoot N.F."/>
            <person name="Auber R.P."/>
            <person name="Gonzalez D.J."/>
            <person name="Wisecaver J.H."/>
            <person name="Moore B.S."/>
        </authorList>
    </citation>
    <scope>NUCLEOTIDE SEQUENCE [LARGE SCALE GENOMIC DNA]</scope>
    <source>
        <strain evidence="2 3">12B1</strain>
    </source>
</reference>
<name>A0AB34IGZ9_PRYPA</name>
<dbReference type="InterPro" id="IPR048354">
    <property type="entry name" value="TOD1_MUCI70_glycTrfase_dom"/>
</dbReference>
<gene>
    <name evidence="2" type="ORF">AB1Y20_011601</name>
</gene>
<evidence type="ECO:0000313" key="3">
    <source>
        <dbReference type="Proteomes" id="UP001515480"/>
    </source>
</evidence>
<evidence type="ECO:0000313" key="2">
    <source>
        <dbReference type="EMBL" id="KAL1499395.1"/>
    </source>
</evidence>
<dbReference type="AlphaFoldDB" id="A0AB34IGZ9"/>
<comment type="caution">
    <text evidence="2">The sequence shown here is derived from an EMBL/GenBank/DDBJ whole genome shotgun (WGS) entry which is preliminary data.</text>
</comment>
<keyword evidence="3" id="KW-1185">Reference proteome</keyword>
<accession>A0AB34IGZ9</accession>
<organism evidence="2 3">
    <name type="scientific">Prymnesium parvum</name>
    <name type="common">Toxic golden alga</name>
    <dbReference type="NCBI Taxonomy" id="97485"/>
    <lineage>
        <taxon>Eukaryota</taxon>
        <taxon>Haptista</taxon>
        <taxon>Haptophyta</taxon>
        <taxon>Prymnesiophyceae</taxon>
        <taxon>Prymnesiales</taxon>
        <taxon>Prymnesiaceae</taxon>
        <taxon>Prymnesium</taxon>
    </lineage>
</organism>